<evidence type="ECO:0000313" key="2">
    <source>
        <dbReference type="Proteomes" id="UP000630887"/>
    </source>
</evidence>
<gene>
    <name evidence="1" type="ORF">Cco03nite_76850</name>
</gene>
<accession>A0A8J3L1Y6</accession>
<sequence length="280" mass="30214">MAYDDGADLRPFAAISADMYVRCADVRVLRVGFAAWVSSVTGLAVELFGGAFPHEWLLGRTLAGGTRDASVESGSPAAAVDMLDENAESAFAYLWLEERELALRDVRITVQRFGDDGGQALLRVTIGYFTRQVDAARLGQALVELLHANVTAETTYGQVATLHPQYPPRTRLDVLLRRDAADSAGEATRVLRGYEWATLCPSALIGRLGGVDAVRESGAFAAVRAAGPALLLLATRSPVDYDESAARRVWHTLRPVLPPGRPKPLPLLSFASMVLEDARP</sequence>
<name>A0A8J3L1Y6_9ACTN</name>
<dbReference type="EMBL" id="BONI01000108">
    <property type="protein sequence ID" value="GIG10985.1"/>
    <property type="molecule type" value="Genomic_DNA"/>
</dbReference>
<proteinExistence type="predicted"/>
<protein>
    <submittedName>
        <fullName evidence="1">Uncharacterized protein</fullName>
    </submittedName>
</protein>
<evidence type="ECO:0000313" key="1">
    <source>
        <dbReference type="EMBL" id="GIG10985.1"/>
    </source>
</evidence>
<dbReference type="Proteomes" id="UP000630887">
    <property type="component" value="Unassembled WGS sequence"/>
</dbReference>
<comment type="caution">
    <text evidence="1">The sequence shown here is derived from an EMBL/GenBank/DDBJ whole genome shotgun (WGS) entry which is preliminary data.</text>
</comment>
<reference evidence="1 2" key="1">
    <citation type="submission" date="2021-01" db="EMBL/GenBank/DDBJ databases">
        <title>Whole genome shotgun sequence of Catellatospora coxensis NBRC 107359.</title>
        <authorList>
            <person name="Komaki H."/>
            <person name="Tamura T."/>
        </authorList>
    </citation>
    <scope>NUCLEOTIDE SEQUENCE [LARGE SCALE GENOMIC DNA]</scope>
    <source>
        <strain evidence="1 2">NBRC 107359</strain>
    </source>
</reference>
<dbReference type="AlphaFoldDB" id="A0A8J3L1Y6"/>
<keyword evidence="2" id="KW-1185">Reference proteome</keyword>
<organism evidence="1 2">
    <name type="scientific">Catellatospora coxensis</name>
    <dbReference type="NCBI Taxonomy" id="310354"/>
    <lineage>
        <taxon>Bacteria</taxon>
        <taxon>Bacillati</taxon>
        <taxon>Actinomycetota</taxon>
        <taxon>Actinomycetes</taxon>
        <taxon>Micromonosporales</taxon>
        <taxon>Micromonosporaceae</taxon>
        <taxon>Catellatospora</taxon>
    </lineage>
</organism>